<reference evidence="2" key="1">
    <citation type="journal article" date="2023" name="Plant J.">
        <title>Genome sequences and population genomics provide insights into the demographic history, inbreeding, and mutation load of two 'living fossil' tree species of Dipteronia.</title>
        <authorList>
            <person name="Feng Y."/>
            <person name="Comes H.P."/>
            <person name="Chen J."/>
            <person name="Zhu S."/>
            <person name="Lu R."/>
            <person name="Zhang X."/>
            <person name="Li P."/>
            <person name="Qiu J."/>
            <person name="Olsen K.M."/>
            <person name="Qiu Y."/>
        </authorList>
    </citation>
    <scope>NUCLEOTIDE SEQUENCE</scope>
    <source>
        <strain evidence="2">KIB01</strain>
    </source>
</reference>
<sequence>MNGLIFNRELRVITSANPLDPNCIFVSIGGDSFGRPPAFCKLGDKSWKVISNLQGLTSNDVVFHKGELYAVDSYSNLLRVNLNSSSIHCLALVSNKYENINNYLVEFKGHLLLVRRREKIKYEITVGFDVFRLIQEEMRWNHVKDIGNNVILLGEYSSISIPAPRSKAKCICQDFKANCIYFIDDVKYWSSDHTHNDAGVYNMANHRIDLLPESWPIWTSPVNWLRPMF</sequence>
<dbReference type="Proteomes" id="UP001280121">
    <property type="component" value="Unassembled WGS sequence"/>
</dbReference>
<dbReference type="Pfam" id="PF03478">
    <property type="entry name" value="Beta-prop_KIB1-4"/>
    <property type="match status" value="1"/>
</dbReference>
<dbReference type="AlphaFoldDB" id="A0AAD9U2U8"/>
<dbReference type="EMBL" id="JANJYI010000006">
    <property type="protein sequence ID" value="KAK2646822.1"/>
    <property type="molecule type" value="Genomic_DNA"/>
</dbReference>
<dbReference type="PANTHER" id="PTHR44259:SF15">
    <property type="entry name" value="F-BOX PROTEIN KIB2-RELATED"/>
    <property type="match status" value="1"/>
</dbReference>
<feature type="domain" description="KIB1-4 beta-propeller" evidence="1">
    <location>
        <begin position="11"/>
        <end position="202"/>
    </location>
</feature>
<evidence type="ECO:0000313" key="3">
    <source>
        <dbReference type="Proteomes" id="UP001280121"/>
    </source>
</evidence>
<gene>
    <name evidence="2" type="ORF">Ddye_022017</name>
</gene>
<organism evidence="2 3">
    <name type="scientific">Dipteronia dyeriana</name>
    <dbReference type="NCBI Taxonomy" id="168575"/>
    <lineage>
        <taxon>Eukaryota</taxon>
        <taxon>Viridiplantae</taxon>
        <taxon>Streptophyta</taxon>
        <taxon>Embryophyta</taxon>
        <taxon>Tracheophyta</taxon>
        <taxon>Spermatophyta</taxon>
        <taxon>Magnoliopsida</taxon>
        <taxon>eudicotyledons</taxon>
        <taxon>Gunneridae</taxon>
        <taxon>Pentapetalae</taxon>
        <taxon>rosids</taxon>
        <taxon>malvids</taxon>
        <taxon>Sapindales</taxon>
        <taxon>Sapindaceae</taxon>
        <taxon>Hippocastanoideae</taxon>
        <taxon>Acereae</taxon>
        <taxon>Dipteronia</taxon>
    </lineage>
</organism>
<dbReference type="InterPro" id="IPR005174">
    <property type="entry name" value="KIB1-4_b-propeller"/>
</dbReference>
<dbReference type="InterPro" id="IPR050942">
    <property type="entry name" value="F-box_BR-signaling"/>
</dbReference>
<comment type="caution">
    <text evidence="2">The sequence shown here is derived from an EMBL/GenBank/DDBJ whole genome shotgun (WGS) entry which is preliminary data.</text>
</comment>
<dbReference type="PANTHER" id="PTHR44259">
    <property type="entry name" value="OS07G0183000 PROTEIN-RELATED"/>
    <property type="match status" value="1"/>
</dbReference>
<evidence type="ECO:0000313" key="2">
    <source>
        <dbReference type="EMBL" id="KAK2646822.1"/>
    </source>
</evidence>
<accession>A0AAD9U2U8</accession>
<name>A0AAD9U2U8_9ROSI</name>
<proteinExistence type="predicted"/>
<evidence type="ECO:0000259" key="1">
    <source>
        <dbReference type="Pfam" id="PF03478"/>
    </source>
</evidence>
<keyword evidence="3" id="KW-1185">Reference proteome</keyword>
<protein>
    <recommendedName>
        <fullName evidence="1">KIB1-4 beta-propeller domain-containing protein</fullName>
    </recommendedName>
</protein>